<dbReference type="GO" id="GO:0003700">
    <property type="term" value="F:DNA-binding transcription factor activity"/>
    <property type="evidence" value="ECO:0007669"/>
    <property type="project" value="InterPro"/>
</dbReference>
<dbReference type="Proteomes" id="UP000477911">
    <property type="component" value="Unassembled WGS sequence"/>
</dbReference>
<proteinExistence type="predicted"/>
<evidence type="ECO:0000313" key="7">
    <source>
        <dbReference type="Proteomes" id="UP000477911"/>
    </source>
</evidence>
<evidence type="ECO:0000256" key="2">
    <source>
        <dbReference type="ARBA" id="ARBA00023015"/>
    </source>
</evidence>
<keyword evidence="3" id="KW-0238">DNA-binding</keyword>
<evidence type="ECO:0000259" key="5">
    <source>
        <dbReference type="PROSITE" id="PS50937"/>
    </source>
</evidence>
<feature type="domain" description="HTH merR-type" evidence="5">
    <location>
        <begin position="1"/>
        <end position="70"/>
    </location>
</feature>
<dbReference type="Pfam" id="PF13411">
    <property type="entry name" value="MerR_1"/>
    <property type="match status" value="1"/>
</dbReference>
<dbReference type="InterPro" id="IPR009061">
    <property type="entry name" value="DNA-bd_dom_put_sf"/>
</dbReference>
<dbReference type="PANTHER" id="PTHR30204:SF69">
    <property type="entry name" value="MERR-FAMILY TRANSCRIPTIONAL REGULATOR"/>
    <property type="match status" value="1"/>
</dbReference>
<dbReference type="PANTHER" id="PTHR30204">
    <property type="entry name" value="REDOX-CYCLING DRUG-SENSING TRANSCRIPTIONAL ACTIVATOR SOXR"/>
    <property type="match status" value="1"/>
</dbReference>
<evidence type="ECO:0000256" key="4">
    <source>
        <dbReference type="ARBA" id="ARBA00023163"/>
    </source>
</evidence>
<reference evidence="6 7" key="1">
    <citation type="submission" date="2019-12" db="EMBL/GenBank/DDBJ databases">
        <authorList>
            <person name="Li M."/>
        </authorList>
    </citation>
    <scope>NUCLEOTIDE SEQUENCE [LARGE SCALE GENOMIC DNA]</scope>
    <source>
        <strain evidence="6 7">GBMRC 2024</strain>
    </source>
</reference>
<organism evidence="6 7">
    <name type="scientific">Pseudooceanicola albus</name>
    <dbReference type="NCBI Taxonomy" id="2692189"/>
    <lineage>
        <taxon>Bacteria</taxon>
        <taxon>Pseudomonadati</taxon>
        <taxon>Pseudomonadota</taxon>
        <taxon>Alphaproteobacteria</taxon>
        <taxon>Rhodobacterales</taxon>
        <taxon>Paracoccaceae</taxon>
        <taxon>Pseudooceanicola</taxon>
    </lineage>
</organism>
<dbReference type="InterPro" id="IPR047057">
    <property type="entry name" value="MerR_fam"/>
</dbReference>
<gene>
    <name evidence="6" type="ORF">GR170_01875</name>
</gene>
<sequence>MFSIGELSRATGVKVPTIRYYEGAGLLAPEERTEGNQRRYGRAGLERLQFIAHGRELGLSLEAIRHLLELSDRGRDCTDAHLIARRHLEETRARIARLQRLETELARLSEVCDHGPGEPCGLIAALGDHGQCLGEH</sequence>
<dbReference type="RefSeq" id="WP_160891097.1">
    <property type="nucleotide sequence ID" value="NZ_WUMU01000001.1"/>
</dbReference>
<dbReference type="InterPro" id="IPR000551">
    <property type="entry name" value="MerR-type_HTH_dom"/>
</dbReference>
<dbReference type="Gene3D" id="1.10.1660.10">
    <property type="match status" value="1"/>
</dbReference>
<dbReference type="PRINTS" id="PR00040">
    <property type="entry name" value="HTHMERR"/>
</dbReference>
<accession>A0A6L7FY11</accession>
<dbReference type="PROSITE" id="PS00552">
    <property type="entry name" value="HTH_MERR_1"/>
    <property type="match status" value="1"/>
</dbReference>
<evidence type="ECO:0000256" key="3">
    <source>
        <dbReference type="ARBA" id="ARBA00023125"/>
    </source>
</evidence>
<protein>
    <submittedName>
        <fullName evidence="6">MerR family transcriptional regulator</fullName>
    </submittedName>
</protein>
<dbReference type="SMART" id="SM00422">
    <property type="entry name" value="HTH_MERR"/>
    <property type="match status" value="1"/>
</dbReference>
<evidence type="ECO:0000256" key="1">
    <source>
        <dbReference type="ARBA" id="ARBA00022491"/>
    </source>
</evidence>
<keyword evidence="1" id="KW-0678">Repressor</keyword>
<keyword evidence="2" id="KW-0805">Transcription regulation</keyword>
<comment type="caution">
    <text evidence="6">The sequence shown here is derived from an EMBL/GenBank/DDBJ whole genome shotgun (WGS) entry which is preliminary data.</text>
</comment>
<dbReference type="GO" id="GO:0003677">
    <property type="term" value="F:DNA binding"/>
    <property type="evidence" value="ECO:0007669"/>
    <property type="project" value="UniProtKB-KW"/>
</dbReference>
<dbReference type="EMBL" id="WUMU01000001">
    <property type="protein sequence ID" value="MXN16569.1"/>
    <property type="molecule type" value="Genomic_DNA"/>
</dbReference>
<keyword evidence="7" id="KW-1185">Reference proteome</keyword>
<dbReference type="AlphaFoldDB" id="A0A6L7FY11"/>
<dbReference type="PROSITE" id="PS50937">
    <property type="entry name" value="HTH_MERR_2"/>
    <property type="match status" value="1"/>
</dbReference>
<keyword evidence="4" id="KW-0804">Transcription</keyword>
<dbReference type="CDD" id="cd04785">
    <property type="entry name" value="HTH_CadR-PbrR-like"/>
    <property type="match status" value="1"/>
</dbReference>
<dbReference type="SUPFAM" id="SSF46955">
    <property type="entry name" value="Putative DNA-binding domain"/>
    <property type="match status" value="1"/>
</dbReference>
<evidence type="ECO:0000313" key="6">
    <source>
        <dbReference type="EMBL" id="MXN16569.1"/>
    </source>
</evidence>
<name>A0A6L7FY11_9RHOB</name>